<dbReference type="EMBL" id="CP064933">
    <property type="protein sequence ID" value="QPK11780.1"/>
    <property type="molecule type" value="Genomic_DNA"/>
</dbReference>
<keyword evidence="8" id="KW-0800">Toxin</keyword>
<protein>
    <recommendedName>
        <fullName evidence="8">Ribonuclease VapC</fullName>
        <shortName evidence="8">RNase VapC</shortName>
        <ecNumber evidence="8">3.1.-.-</ecNumber>
    </recommendedName>
    <alternativeName>
        <fullName evidence="8">Toxin VapC</fullName>
    </alternativeName>
</protein>
<evidence type="ECO:0000256" key="4">
    <source>
        <dbReference type="ARBA" id="ARBA00022723"/>
    </source>
</evidence>
<dbReference type="EC" id="3.1.-.-" evidence="8"/>
<feature type="binding site" evidence="8">
    <location>
        <position position="6"/>
    </location>
    <ligand>
        <name>Mg(2+)</name>
        <dbReference type="ChEBI" id="CHEBI:18420"/>
    </ligand>
</feature>
<reference evidence="11 13" key="2">
    <citation type="submission" date="2020-11" db="EMBL/GenBank/DDBJ databases">
        <title>Indigenous Rhizobia Nodulating Common beans in Western Kenya.</title>
        <authorList>
            <person name="Wekesa C.S."/>
            <person name="Oelmueller R."/>
            <person name="Furch A.C."/>
        </authorList>
    </citation>
    <scope>NUCLEOTIDE SEQUENCE [LARGE SCALE GENOMIC DNA]</scope>
    <source>
        <strain evidence="13">BS3</strain>
        <strain evidence="11">S3</strain>
        <plasmid evidence="11 13">pBS3b</plasmid>
    </source>
</reference>
<dbReference type="CDD" id="cd18731">
    <property type="entry name" value="PIN_NgFitB-like"/>
    <property type="match status" value="1"/>
</dbReference>
<dbReference type="InterPro" id="IPR002716">
    <property type="entry name" value="PIN_dom"/>
</dbReference>
<dbReference type="GeneID" id="45959891"/>
<evidence type="ECO:0000256" key="7">
    <source>
        <dbReference type="ARBA" id="ARBA00038093"/>
    </source>
</evidence>
<proteinExistence type="inferred from homology"/>
<keyword evidence="12" id="KW-1185">Reference proteome</keyword>
<dbReference type="Proteomes" id="UP000540266">
    <property type="component" value="Plasmid pBS3b"/>
</dbReference>
<geneLocation type="plasmid" evidence="11 13">
    <name>pBS3b</name>
</geneLocation>
<sequence length="144" mass="16149">MRLLLDTNVLSEVTKPNPDMRVLAWLDKLDEDRTFISIVSIAEIRRGVALMDSGRKRDALAEWLARDLPQRFERRIIPVEEPVALAWGDLMGQAKRSGRGLSSMDGLIAATAVAHDLTLAIRNTRDFEGFGIELVDPWVDPLDP</sequence>
<comment type="similarity">
    <text evidence="7 8">Belongs to the PINc/VapC protein family.</text>
</comment>
<feature type="domain" description="PIN" evidence="9">
    <location>
        <begin position="4"/>
        <end position="127"/>
    </location>
</feature>
<name>A0A192TIG6_9HYPH</name>
<evidence type="ECO:0000256" key="1">
    <source>
        <dbReference type="ARBA" id="ARBA00001946"/>
    </source>
</evidence>
<reference evidence="10 12" key="1">
    <citation type="submission" date="2015-11" db="EMBL/GenBank/DDBJ databases">
        <title>The limits of bacterial species coexistence and the symbiotic plasmid transference in sympatric Rhizobium populations.</title>
        <authorList>
            <person name="Perez-Carrascal O.M."/>
            <person name="VanInsberghe D."/>
            <person name="Juarez S."/>
            <person name="Polz M.F."/>
            <person name="Vinuesa P."/>
            <person name="Gonzalez V."/>
        </authorList>
    </citation>
    <scope>NUCLEOTIDE SEQUENCE [LARGE SCALE GENOMIC DNA]</scope>
    <source>
        <strain evidence="10 12">N771</strain>
        <plasmid evidence="10 12">pRphaN771b</plasmid>
    </source>
</reference>
<keyword evidence="5 8" id="KW-0378">Hydrolase</keyword>
<gene>
    <name evidence="8" type="primary">vapC</name>
    <name evidence="10" type="ORF">AMC81_PB00265</name>
    <name evidence="11" type="ORF">HER27_024250</name>
</gene>
<dbReference type="GO" id="GO:0016787">
    <property type="term" value="F:hydrolase activity"/>
    <property type="evidence" value="ECO:0007669"/>
    <property type="project" value="UniProtKB-KW"/>
</dbReference>
<evidence type="ECO:0000256" key="2">
    <source>
        <dbReference type="ARBA" id="ARBA00022649"/>
    </source>
</evidence>
<evidence type="ECO:0000313" key="13">
    <source>
        <dbReference type="Proteomes" id="UP000540266"/>
    </source>
</evidence>
<keyword evidence="2 8" id="KW-1277">Toxin-antitoxin system</keyword>
<keyword evidence="4 8" id="KW-0479">Metal-binding</keyword>
<evidence type="ECO:0000313" key="12">
    <source>
        <dbReference type="Proteomes" id="UP000078551"/>
    </source>
</evidence>
<dbReference type="SUPFAM" id="SSF88723">
    <property type="entry name" value="PIN domain-like"/>
    <property type="match status" value="1"/>
</dbReference>
<evidence type="ECO:0000313" key="11">
    <source>
        <dbReference type="EMBL" id="QPK11780.1"/>
    </source>
</evidence>
<feature type="binding site" evidence="8">
    <location>
        <position position="105"/>
    </location>
    <ligand>
        <name>Mg(2+)</name>
        <dbReference type="ChEBI" id="CHEBI:18420"/>
    </ligand>
</feature>
<evidence type="ECO:0000256" key="3">
    <source>
        <dbReference type="ARBA" id="ARBA00022722"/>
    </source>
</evidence>
<dbReference type="Pfam" id="PF01850">
    <property type="entry name" value="PIN"/>
    <property type="match status" value="1"/>
</dbReference>
<evidence type="ECO:0000313" key="10">
    <source>
        <dbReference type="EMBL" id="ANL87402.1"/>
    </source>
</evidence>
<keyword evidence="6 8" id="KW-0460">Magnesium</keyword>
<dbReference type="EMBL" id="CP013570">
    <property type="protein sequence ID" value="ANL87402.1"/>
    <property type="molecule type" value="Genomic_DNA"/>
</dbReference>
<dbReference type="Gene3D" id="3.40.50.1010">
    <property type="entry name" value="5'-nuclease"/>
    <property type="match status" value="1"/>
</dbReference>
<dbReference type="InterPro" id="IPR029060">
    <property type="entry name" value="PIN-like_dom_sf"/>
</dbReference>
<keyword evidence="3 8" id="KW-0540">Nuclease</keyword>
<dbReference type="RefSeq" id="WP_064826047.1">
    <property type="nucleotide sequence ID" value="NZ_CP013533.1"/>
</dbReference>
<dbReference type="GO" id="GO:0004540">
    <property type="term" value="F:RNA nuclease activity"/>
    <property type="evidence" value="ECO:0007669"/>
    <property type="project" value="InterPro"/>
</dbReference>
<dbReference type="Proteomes" id="UP000078551">
    <property type="component" value="Plasmid pRphaN771b"/>
</dbReference>
<evidence type="ECO:0000259" key="9">
    <source>
        <dbReference type="Pfam" id="PF01850"/>
    </source>
</evidence>
<organism evidence="11 13">
    <name type="scientific">Rhizobium phaseoli</name>
    <dbReference type="NCBI Taxonomy" id="396"/>
    <lineage>
        <taxon>Bacteria</taxon>
        <taxon>Pseudomonadati</taxon>
        <taxon>Pseudomonadota</taxon>
        <taxon>Alphaproteobacteria</taxon>
        <taxon>Hyphomicrobiales</taxon>
        <taxon>Rhizobiaceae</taxon>
        <taxon>Rhizobium/Agrobacterium group</taxon>
        <taxon>Rhizobium</taxon>
    </lineage>
</organism>
<dbReference type="AlphaFoldDB" id="A0A192TIG6"/>
<keyword evidence="11" id="KW-0614">Plasmid</keyword>
<comment type="function">
    <text evidence="8">Toxic component of a toxin-antitoxin (TA) system. An RNase.</text>
</comment>
<accession>A0A192TIG6</accession>
<evidence type="ECO:0000256" key="6">
    <source>
        <dbReference type="ARBA" id="ARBA00022842"/>
    </source>
</evidence>
<dbReference type="PANTHER" id="PTHR33653:SF1">
    <property type="entry name" value="RIBONUCLEASE VAPC2"/>
    <property type="match status" value="1"/>
</dbReference>
<evidence type="ECO:0000256" key="5">
    <source>
        <dbReference type="ARBA" id="ARBA00022801"/>
    </source>
</evidence>
<dbReference type="InterPro" id="IPR022907">
    <property type="entry name" value="VapC_family"/>
</dbReference>
<geneLocation type="plasmid" evidence="10 12">
    <name>pRphaN771b</name>
</geneLocation>
<comment type="cofactor">
    <cofactor evidence="1 8">
        <name>Mg(2+)</name>
        <dbReference type="ChEBI" id="CHEBI:18420"/>
    </cofactor>
</comment>
<dbReference type="InterPro" id="IPR050556">
    <property type="entry name" value="Type_II_TA_system_RNase"/>
</dbReference>
<dbReference type="GO" id="GO:0000287">
    <property type="term" value="F:magnesium ion binding"/>
    <property type="evidence" value="ECO:0007669"/>
    <property type="project" value="UniProtKB-UniRule"/>
</dbReference>
<dbReference type="GO" id="GO:0090729">
    <property type="term" value="F:toxin activity"/>
    <property type="evidence" value="ECO:0007669"/>
    <property type="project" value="UniProtKB-KW"/>
</dbReference>
<dbReference type="PANTHER" id="PTHR33653">
    <property type="entry name" value="RIBONUCLEASE VAPC2"/>
    <property type="match status" value="1"/>
</dbReference>
<evidence type="ECO:0000256" key="8">
    <source>
        <dbReference type="HAMAP-Rule" id="MF_00265"/>
    </source>
</evidence>
<dbReference type="HAMAP" id="MF_00265">
    <property type="entry name" value="VapC_Nob1"/>
    <property type="match status" value="1"/>
</dbReference>